<evidence type="ECO:0000256" key="1">
    <source>
        <dbReference type="ARBA" id="ARBA00009481"/>
    </source>
</evidence>
<dbReference type="PANTHER" id="PTHR46401">
    <property type="entry name" value="GLYCOSYLTRANSFERASE WBBK-RELATED"/>
    <property type="match status" value="1"/>
</dbReference>
<evidence type="ECO:0008006" key="7">
    <source>
        <dbReference type="Google" id="ProtNLM"/>
    </source>
</evidence>
<dbReference type="InterPro" id="IPR028098">
    <property type="entry name" value="Glyco_trans_4-like_N"/>
</dbReference>
<dbReference type="GO" id="GO:0016757">
    <property type="term" value="F:glycosyltransferase activity"/>
    <property type="evidence" value="ECO:0007669"/>
    <property type="project" value="InterPro"/>
</dbReference>
<dbReference type="Gene3D" id="3.40.50.2000">
    <property type="entry name" value="Glycogen Phosphorylase B"/>
    <property type="match status" value="2"/>
</dbReference>
<dbReference type="Proteomes" id="UP000013989">
    <property type="component" value="Unassembled WGS sequence"/>
</dbReference>
<evidence type="ECO:0000256" key="2">
    <source>
        <dbReference type="ARBA" id="ARBA00022679"/>
    </source>
</evidence>
<gene>
    <name evidence="5" type="ORF">IGU_02858</name>
</gene>
<organism evidence="5 6">
    <name type="scientific">Bacillus cereus ISP2954</name>
    <dbReference type="NCBI Taxonomy" id="1053215"/>
    <lineage>
        <taxon>Bacteria</taxon>
        <taxon>Bacillati</taxon>
        <taxon>Bacillota</taxon>
        <taxon>Bacilli</taxon>
        <taxon>Bacillales</taxon>
        <taxon>Bacillaceae</taxon>
        <taxon>Bacillus</taxon>
        <taxon>Bacillus cereus group</taxon>
    </lineage>
</organism>
<dbReference type="Pfam" id="PF00534">
    <property type="entry name" value="Glycos_transf_1"/>
    <property type="match status" value="1"/>
</dbReference>
<evidence type="ECO:0000259" key="3">
    <source>
        <dbReference type="Pfam" id="PF00534"/>
    </source>
</evidence>
<dbReference type="RefSeq" id="WP_001173037.1">
    <property type="nucleotide sequence ID" value="NZ_KB976769.1"/>
</dbReference>
<protein>
    <recommendedName>
        <fullName evidence="7">Glycosyl transferase family 1 domain-containing protein</fullName>
    </recommendedName>
</protein>
<dbReference type="EMBL" id="AHEJ01000118">
    <property type="protein sequence ID" value="EOP52688.1"/>
    <property type="molecule type" value="Genomic_DNA"/>
</dbReference>
<sequence length="342" mass="38995">MQKTLVIGVKVENIEKEMSGPQKVFNSIVNDIDNEDIIVLGRDIRACIKGIFSRDVSNLHIFGFTRSNALLVIIGKILRKNILYTANGLVSRENLHFSNLRISCKMAEFITLKLADGIICVSEGLKEMIISDYKIPKKKLKVIPNGVSEKFLTIKPDKNIFNELIPLEKRKKIIFTACGTFKYKGIEQLVKVVNDIKRDDFILVIAGPKGNVHDKVMNMMDPKKVIYIGNLNQSELISAYYYSNLYIQNSLYETFGLAPLEALAVGTPVIVSKDVQMNYLLKNTRLEHFIINNDEELSERINLILDNPNIKEDLSISAKKIAQNNTWQDIRQQYKELWSVIN</sequence>
<comment type="similarity">
    <text evidence="1">Belongs to the glycosyltransferase group 1 family. Glycosyltransferase 4 subfamily.</text>
</comment>
<dbReference type="CDD" id="cd03801">
    <property type="entry name" value="GT4_PimA-like"/>
    <property type="match status" value="1"/>
</dbReference>
<feature type="domain" description="Glycosyltransferase subfamily 4-like N-terminal" evidence="4">
    <location>
        <begin position="71"/>
        <end position="148"/>
    </location>
</feature>
<name>A0A9W5QAH4_BACCE</name>
<dbReference type="PANTHER" id="PTHR46401:SF2">
    <property type="entry name" value="GLYCOSYLTRANSFERASE WBBK-RELATED"/>
    <property type="match status" value="1"/>
</dbReference>
<dbReference type="SUPFAM" id="SSF53756">
    <property type="entry name" value="UDP-Glycosyltransferase/glycogen phosphorylase"/>
    <property type="match status" value="1"/>
</dbReference>
<dbReference type="AlphaFoldDB" id="A0A9W5QAH4"/>
<keyword evidence="2" id="KW-0808">Transferase</keyword>
<feature type="domain" description="Glycosyl transferase family 1" evidence="3">
    <location>
        <begin position="167"/>
        <end position="320"/>
    </location>
</feature>
<dbReference type="Pfam" id="PF13439">
    <property type="entry name" value="Glyco_transf_4"/>
    <property type="match status" value="1"/>
</dbReference>
<proteinExistence type="inferred from homology"/>
<dbReference type="InterPro" id="IPR001296">
    <property type="entry name" value="Glyco_trans_1"/>
</dbReference>
<accession>A0A9W5QAH4</accession>
<reference evidence="5 6" key="1">
    <citation type="submission" date="2012-12" db="EMBL/GenBank/DDBJ databases">
        <title>The Genome Sequence of Bacillus cereus ISP2954.</title>
        <authorList>
            <consortium name="The Broad Institute Genome Sequencing Platform"/>
            <consortium name="The Broad Institute Genome Sequencing Center for Infectious Disease"/>
            <person name="Feldgarden M."/>
            <person name="Van der Auwera G.A."/>
            <person name="Mahillon J."/>
            <person name="Duprez V."/>
            <person name="Timmery S."/>
            <person name="Mattelet C."/>
            <person name="Dierick K."/>
            <person name="Sun M."/>
            <person name="Yu Z."/>
            <person name="Zhu L."/>
            <person name="Hu X."/>
            <person name="Shank E.B."/>
            <person name="Swiecicka I."/>
            <person name="Hansen B.M."/>
            <person name="Andrup L."/>
            <person name="Walker B."/>
            <person name="Young S.K."/>
            <person name="Zeng Q."/>
            <person name="Gargeya S."/>
            <person name="Fitzgerald M."/>
            <person name="Haas B."/>
            <person name="Abouelleil A."/>
            <person name="Alvarado L."/>
            <person name="Arachchi H.M."/>
            <person name="Berlin A.M."/>
            <person name="Chapman S.B."/>
            <person name="Dewar J."/>
            <person name="Goldberg J."/>
            <person name="Griggs A."/>
            <person name="Gujja S."/>
            <person name="Hansen M."/>
            <person name="Howarth C."/>
            <person name="Imamovic A."/>
            <person name="Larimer J."/>
            <person name="McCowan C."/>
            <person name="Murphy C."/>
            <person name="Neiman D."/>
            <person name="Pearson M."/>
            <person name="Priest M."/>
            <person name="Roberts A."/>
            <person name="Saif S."/>
            <person name="Shea T."/>
            <person name="Sisk P."/>
            <person name="Sykes S."/>
            <person name="Wortman J."/>
            <person name="Nusbaum C."/>
            <person name="Birren B."/>
        </authorList>
    </citation>
    <scope>NUCLEOTIDE SEQUENCE [LARGE SCALE GENOMIC DNA]</scope>
    <source>
        <strain evidence="5 6">ISP2954</strain>
    </source>
</reference>
<evidence type="ECO:0000313" key="5">
    <source>
        <dbReference type="EMBL" id="EOP52688.1"/>
    </source>
</evidence>
<evidence type="ECO:0000313" key="6">
    <source>
        <dbReference type="Proteomes" id="UP000013989"/>
    </source>
</evidence>
<evidence type="ECO:0000259" key="4">
    <source>
        <dbReference type="Pfam" id="PF13439"/>
    </source>
</evidence>
<comment type="caution">
    <text evidence="5">The sequence shown here is derived from an EMBL/GenBank/DDBJ whole genome shotgun (WGS) entry which is preliminary data.</text>
</comment>
<dbReference type="GO" id="GO:0009103">
    <property type="term" value="P:lipopolysaccharide biosynthetic process"/>
    <property type="evidence" value="ECO:0007669"/>
    <property type="project" value="TreeGrafter"/>
</dbReference>